<sequence length="85" mass="9243">MVFTSLQAAKQGGPEGTLTADGECAGLASYVALMVLPSMLIESPSYFFVDQSQATHPLERRSAMPVPERRHTALARQENSIAYRS</sequence>
<keyword evidence="2" id="KW-1185">Reference proteome</keyword>
<organism evidence="1 2">
    <name type="scientific">Silvimonas amylolytica</name>
    <dbReference type="NCBI Taxonomy" id="449663"/>
    <lineage>
        <taxon>Bacteria</taxon>
        <taxon>Pseudomonadati</taxon>
        <taxon>Pseudomonadota</taxon>
        <taxon>Betaproteobacteria</taxon>
        <taxon>Neisseriales</taxon>
        <taxon>Chitinibacteraceae</taxon>
        <taxon>Silvimonas</taxon>
    </lineage>
</organism>
<evidence type="ECO:0000313" key="1">
    <source>
        <dbReference type="EMBL" id="GGP27082.1"/>
    </source>
</evidence>
<protein>
    <submittedName>
        <fullName evidence="1">Uncharacterized protein</fullName>
    </submittedName>
</protein>
<name>A0ABQ2PQ18_9NEIS</name>
<evidence type="ECO:0000313" key="2">
    <source>
        <dbReference type="Proteomes" id="UP000621859"/>
    </source>
</evidence>
<proteinExistence type="predicted"/>
<reference evidence="2" key="1">
    <citation type="journal article" date="2019" name="Int. J. Syst. Evol. Microbiol.">
        <title>The Global Catalogue of Microorganisms (GCM) 10K type strain sequencing project: providing services to taxonomists for standard genome sequencing and annotation.</title>
        <authorList>
            <consortium name="The Broad Institute Genomics Platform"/>
            <consortium name="The Broad Institute Genome Sequencing Center for Infectious Disease"/>
            <person name="Wu L."/>
            <person name="Ma J."/>
        </authorList>
    </citation>
    <scope>NUCLEOTIDE SEQUENCE [LARGE SCALE GENOMIC DNA]</scope>
    <source>
        <strain evidence="2">CGMCC 1.8860</strain>
    </source>
</reference>
<gene>
    <name evidence="1" type="ORF">GCM10010971_29010</name>
</gene>
<dbReference type="EMBL" id="BMLY01000005">
    <property type="protein sequence ID" value="GGP27082.1"/>
    <property type="molecule type" value="Genomic_DNA"/>
</dbReference>
<comment type="caution">
    <text evidence="1">The sequence shown here is derived from an EMBL/GenBank/DDBJ whole genome shotgun (WGS) entry which is preliminary data.</text>
</comment>
<accession>A0ABQ2PQ18</accession>
<dbReference type="Proteomes" id="UP000621859">
    <property type="component" value="Unassembled WGS sequence"/>
</dbReference>